<dbReference type="EMBL" id="FNOV01000005">
    <property type="protein sequence ID" value="SDY02739.1"/>
    <property type="molecule type" value="Genomic_DNA"/>
</dbReference>
<organism evidence="6 7">
    <name type="scientific">Hymenobacter psychrophilus</name>
    <dbReference type="NCBI Taxonomy" id="651662"/>
    <lineage>
        <taxon>Bacteria</taxon>
        <taxon>Pseudomonadati</taxon>
        <taxon>Bacteroidota</taxon>
        <taxon>Cytophagia</taxon>
        <taxon>Cytophagales</taxon>
        <taxon>Hymenobacteraceae</taxon>
        <taxon>Hymenobacter</taxon>
    </lineage>
</organism>
<evidence type="ECO:0000313" key="6">
    <source>
        <dbReference type="EMBL" id="SDY02739.1"/>
    </source>
</evidence>
<reference evidence="7" key="1">
    <citation type="submission" date="2016-10" db="EMBL/GenBank/DDBJ databases">
        <authorList>
            <person name="Varghese N."/>
            <person name="Submissions S."/>
        </authorList>
    </citation>
    <scope>NUCLEOTIDE SEQUENCE [LARGE SCALE GENOMIC DNA]</scope>
    <source>
        <strain evidence="7">CGMCC 1.8975</strain>
    </source>
</reference>
<comment type="subcellular location">
    <subcellularLocation>
        <location evidence="1">Membrane</location>
        <topology evidence="1">Multi-pass membrane protein</topology>
    </subcellularLocation>
</comment>
<sequence>MNLKETGRLLLALFFLTAGIMHFLRPDGFVRIVPPYLPHPLLLVQLSGAAEIAGALGLLVPATRRWAAWGLIALLVAVFPANVYMLQSHGAGLTVPEWALWLRLPLQLVLIAWVWWVRR</sequence>
<keyword evidence="2 5" id="KW-0812">Transmembrane</keyword>
<name>A0A1H3GKE5_9BACT</name>
<feature type="transmembrane region" description="Helical" evidence="5">
    <location>
        <begin position="67"/>
        <end position="86"/>
    </location>
</feature>
<keyword evidence="3 5" id="KW-1133">Transmembrane helix</keyword>
<evidence type="ECO:0000256" key="2">
    <source>
        <dbReference type="ARBA" id="ARBA00022692"/>
    </source>
</evidence>
<feature type="transmembrane region" description="Helical" evidence="5">
    <location>
        <begin position="98"/>
        <end position="117"/>
    </location>
</feature>
<evidence type="ECO:0000256" key="3">
    <source>
        <dbReference type="ARBA" id="ARBA00022989"/>
    </source>
</evidence>
<keyword evidence="7" id="KW-1185">Reference proteome</keyword>
<evidence type="ECO:0000256" key="1">
    <source>
        <dbReference type="ARBA" id="ARBA00004141"/>
    </source>
</evidence>
<keyword evidence="4 5" id="KW-0472">Membrane</keyword>
<evidence type="ECO:0000313" key="7">
    <source>
        <dbReference type="Proteomes" id="UP000199249"/>
    </source>
</evidence>
<dbReference type="OrthoDB" id="327939at2"/>
<dbReference type="Pfam" id="PF13564">
    <property type="entry name" value="DoxX_2"/>
    <property type="match status" value="1"/>
</dbReference>
<evidence type="ECO:0000256" key="5">
    <source>
        <dbReference type="SAM" id="Phobius"/>
    </source>
</evidence>
<dbReference type="Proteomes" id="UP000199249">
    <property type="component" value="Unassembled WGS sequence"/>
</dbReference>
<dbReference type="AlphaFoldDB" id="A0A1H3GKE5"/>
<dbReference type="InterPro" id="IPR032808">
    <property type="entry name" value="DoxX"/>
</dbReference>
<gene>
    <name evidence="6" type="ORF">SAMN04488069_10533</name>
</gene>
<dbReference type="PANTHER" id="PTHR36974:SF1">
    <property type="entry name" value="DOXX FAMILY MEMBRANE PROTEIN"/>
    <property type="match status" value="1"/>
</dbReference>
<feature type="transmembrane region" description="Helical" evidence="5">
    <location>
        <begin position="42"/>
        <end position="60"/>
    </location>
</feature>
<proteinExistence type="predicted"/>
<dbReference type="GO" id="GO:0016020">
    <property type="term" value="C:membrane"/>
    <property type="evidence" value="ECO:0007669"/>
    <property type="project" value="UniProtKB-SubCell"/>
</dbReference>
<dbReference type="STRING" id="651662.SAMN04488069_10533"/>
<evidence type="ECO:0000256" key="4">
    <source>
        <dbReference type="ARBA" id="ARBA00023136"/>
    </source>
</evidence>
<dbReference type="RefSeq" id="WP_092739040.1">
    <property type="nucleotide sequence ID" value="NZ_FNOV01000005.1"/>
</dbReference>
<protein>
    <submittedName>
        <fullName evidence="6">Uncharacterized membrane protein</fullName>
    </submittedName>
</protein>
<accession>A0A1H3GKE5</accession>
<dbReference type="PANTHER" id="PTHR36974">
    <property type="entry name" value="MEMBRANE PROTEIN-RELATED"/>
    <property type="match status" value="1"/>
</dbReference>